<dbReference type="SMART" id="SM00855">
    <property type="entry name" value="PGAM"/>
    <property type="match status" value="1"/>
</dbReference>
<sequence length="228" mass="25554">MTDIYLVRHGQASFGKANYDKLSELGGQQAIWLGDYFKHRNVEFDAVFSGDMVRHHETKEGIASGIATEDYTLPEVTVNSALNEFNFQAVATAYLTRYPEAKVPEGASPSEYYRLLKKAMLAWSQDELAHELLDETWGQFEDRVHSMLTHLQSIDAKRVLVVSSGGAIAMMLKHILGYDAATVVNMNLQIRNASFSQCFANARGVHLNNFNSVPHLDVIDRLHAITYS</sequence>
<keyword evidence="3" id="KW-1185">Reference proteome</keyword>
<dbReference type="InterPro" id="IPR050275">
    <property type="entry name" value="PGM_Phosphatase"/>
</dbReference>
<dbReference type="Gene3D" id="3.40.50.1240">
    <property type="entry name" value="Phosphoglycerate mutase-like"/>
    <property type="match status" value="1"/>
</dbReference>
<dbReference type="SUPFAM" id="SSF53254">
    <property type="entry name" value="Phosphoglycerate mutase-like"/>
    <property type="match status" value="1"/>
</dbReference>
<dbReference type="PANTHER" id="PTHR48100">
    <property type="entry name" value="BROAD-SPECIFICITY PHOSPHATASE YOR283W-RELATED"/>
    <property type="match status" value="1"/>
</dbReference>
<evidence type="ECO:0000313" key="2">
    <source>
        <dbReference type="EMBL" id="KHT57395.1"/>
    </source>
</evidence>
<reference evidence="2 3" key="1">
    <citation type="submission" date="2014-12" db="EMBL/GenBank/DDBJ databases">
        <title>Genome sequencing of Alteromonas marina AD001.</title>
        <authorList>
            <person name="Adrian T.G.S."/>
            <person name="Chan K.G."/>
        </authorList>
    </citation>
    <scope>NUCLEOTIDE SEQUENCE [LARGE SCALE GENOMIC DNA]</scope>
    <source>
        <strain evidence="2 3">AD001</strain>
    </source>
</reference>
<dbReference type="PANTHER" id="PTHR48100:SF1">
    <property type="entry name" value="HISTIDINE PHOSPHATASE FAMILY PROTEIN-RELATED"/>
    <property type="match status" value="1"/>
</dbReference>
<dbReference type="InterPro" id="IPR029033">
    <property type="entry name" value="His_PPase_superfam"/>
</dbReference>
<dbReference type="RefSeq" id="WP_039216471.1">
    <property type="nucleotide sequence ID" value="NZ_JWLW01000003.1"/>
</dbReference>
<dbReference type="Proteomes" id="UP000031197">
    <property type="component" value="Unassembled WGS sequence"/>
</dbReference>
<dbReference type="CDD" id="cd07067">
    <property type="entry name" value="HP_PGM_like"/>
    <property type="match status" value="1"/>
</dbReference>
<dbReference type="InterPro" id="IPR013078">
    <property type="entry name" value="His_Pase_superF_clade-1"/>
</dbReference>
<evidence type="ECO:0000256" key="1">
    <source>
        <dbReference type="PIRSR" id="PIRSR613078-2"/>
    </source>
</evidence>
<proteinExistence type="predicted"/>
<protein>
    <submittedName>
        <fullName evidence="2">Histidine phosphatase</fullName>
    </submittedName>
</protein>
<dbReference type="GO" id="GO:0005737">
    <property type="term" value="C:cytoplasm"/>
    <property type="evidence" value="ECO:0007669"/>
    <property type="project" value="TreeGrafter"/>
</dbReference>
<feature type="binding site" evidence="1">
    <location>
        <position position="54"/>
    </location>
    <ligand>
        <name>substrate</name>
    </ligand>
</feature>
<dbReference type="GO" id="GO:0016791">
    <property type="term" value="F:phosphatase activity"/>
    <property type="evidence" value="ECO:0007669"/>
    <property type="project" value="TreeGrafter"/>
</dbReference>
<gene>
    <name evidence="2" type="ORF">RJ41_01795</name>
</gene>
<dbReference type="EMBL" id="JWLW01000003">
    <property type="protein sequence ID" value="KHT57395.1"/>
    <property type="molecule type" value="Genomic_DNA"/>
</dbReference>
<dbReference type="OrthoDB" id="280692at2"/>
<name>A0A0B3ZG75_9ALTE</name>
<evidence type="ECO:0000313" key="3">
    <source>
        <dbReference type="Proteomes" id="UP000031197"/>
    </source>
</evidence>
<comment type="caution">
    <text evidence="2">The sequence shown here is derived from an EMBL/GenBank/DDBJ whole genome shotgun (WGS) entry which is preliminary data.</text>
</comment>
<accession>A0A0B3ZG75</accession>
<organism evidence="2 3">
    <name type="scientific">Alteromonas marina</name>
    <dbReference type="NCBI Taxonomy" id="203795"/>
    <lineage>
        <taxon>Bacteria</taxon>
        <taxon>Pseudomonadati</taxon>
        <taxon>Pseudomonadota</taxon>
        <taxon>Gammaproteobacteria</taxon>
        <taxon>Alteromonadales</taxon>
        <taxon>Alteromonadaceae</taxon>
        <taxon>Alteromonas/Salinimonas group</taxon>
        <taxon>Alteromonas</taxon>
    </lineage>
</organism>
<dbReference type="AlphaFoldDB" id="A0A0B3ZG75"/>
<dbReference type="Pfam" id="PF00300">
    <property type="entry name" value="His_Phos_1"/>
    <property type="match status" value="1"/>
</dbReference>